<evidence type="ECO:0000259" key="4">
    <source>
        <dbReference type="Pfam" id="PF02608"/>
    </source>
</evidence>
<dbReference type="PANTHER" id="PTHR43208:SF1">
    <property type="entry name" value="ABC TRANSPORTER SUBSTRATE-BINDING PROTEIN"/>
    <property type="match status" value="1"/>
</dbReference>
<dbReference type="Pfam" id="PF02608">
    <property type="entry name" value="Bmp"/>
    <property type="match status" value="1"/>
</dbReference>
<dbReference type="EMBL" id="JACXIZ010000032">
    <property type="protein sequence ID" value="MBD2847075.1"/>
    <property type="molecule type" value="Genomic_DNA"/>
</dbReference>
<evidence type="ECO:0000256" key="1">
    <source>
        <dbReference type="ARBA" id="ARBA00022729"/>
    </source>
</evidence>
<dbReference type="CDD" id="cd19963">
    <property type="entry name" value="PBP1_BMP-like"/>
    <property type="match status" value="1"/>
</dbReference>
<proteinExistence type="predicted"/>
<evidence type="ECO:0000313" key="6">
    <source>
        <dbReference type="Proteomes" id="UP000621560"/>
    </source>
</evidence>
<dbReference type="AlphaFoldDB" id="A0A927BWT8"/>
<feature type="domain" description="ABC transporter substrate-binding protein PnrA-like" evidence="4">
    <location>
        <begin position="61"/>
        <end position="342"/>
    </location>
</feature>
<keyword evidence="6" id="KW-1185">Reference proteome</keyword>
<gene>
    <name evidence="5" type="ORF">IDH44_17900</name>
</gene>
<feature type="compositionally biased region" description="Low complexity" evidence="2">
    <location>
        <begin position="33"/>
        <end position="42"/>
    </location>
</feature>
<evidence type="ECO:0000256" key="2">
    <source>
        <dbReference type="SAM" id="MobiDB-lite"/>
    </source>
</evidence>
<dbReference type="InterPro" id="IPR052910">
    <property type="entry name" value="ABC-Purine-Binding"/>
</dbReference>
<evidence type="ECO:0000313" key="5">
    <source>
        <dbReference type="EMBL" id="MBD2847075.1"/>
    </source>
</evidence>
<evidence type="ECO:0000256" key="3">
    <source>
        <dbReference type="SAM" id="SignalP"/>
    </source>
</evidence>
<protein>
    <submittedName>
        <fullName evidence="5">BMP family ABC transporter substrate-binding protein</fullName>
    </submittedName>
</protein>
<name>A0A927BWT8_9BACL</name>
<reference evidence="5" key="1">
    <citation type="submission" date="2020-09" db="EMBL/GenBank/DDBJ databases">
        <title>A novel bacterium of genus Paenibacillus, isolated from South China Sea.</title>
        <authorList>
            <person name="Huang H."/>
            <person name="Mo K."/>
            <person name="Hu Y."/>
        </authorList>
    </citation>
    <scope>NUCLEOTIDE SEQUENCE</scope>
    <source>
        <strain evidence="5">IB182496</strain>
    </source>
</reference>
<dbReference type="Gene3D" id="3.40.50.2300">
    <property type="match status" value="2"/>
</dbReference>
<feature type="chain" id="PRO_5039697069" evidence="3">
    <location>
        <begin position="20"/>
        <end position="393"/>
    </location>
</feature>
<organism evidence="5 6">
    <name type="scientific">Paenibacillus sabuli</name>
    <dbReference type="NCBI Taxonomy" id="2772509"/>
    <lineage>
        <taxon>Bacteria</taxon>
        <taxon>Bacillati</taxon>
        <taxon>Bacillota</taxon>
        <taxon>Bacilli</taxon>
        <taxon>Bacillales</taxon>
        <taxon>Paenibacillaceae</taxon>
        <taxon>Paenibacillus</taxon>
    </lineage>
</organism>
<sequence>MLLLIATILLLSACSQPGAEPSGNAQAEGDNGGATSADDTNAGGDGDAETAEAPGTGGSAVGFIFVGARDDYGYNQAAYLGSEAVEEAFPDLKVLRSENVPETAEAERVMEQMIRDGARIIFPTSYGHLDPALNVAKRHPDVVFYHQGGLKTADNLGTYFGTIWEPVYLAGIAAAEMSESGKLGYIVSVPIPQVLLNVNAFELGAQSVNPDATTSVVFTGSWCDPGQQANAANSLIDSGVDVLSQHQDCTKTVIETAERRGAMSVGYHADASSLAPEGWITGSVWNWPDLYVDMVQTAIDGEFADSEYDGKYRGMLADDVVQLTGYGANVPEDVQALVEEKKAALLEGTLQPFLGPVRDQSGEVRIAEGETPTLDELEAADFLVEGVIGSIPK</sequence>
<feature type="region of interest" description="Disordered" evidence="2">
    <location>
        <begin position="17"/>
        <end position="55"/>
    </location>
</feature>
<dbReference type="GO" id="GO:0005886">
    <property type="term" value="C:plasma membrane"/>
    <property type="evidence" value="ECO:0007669"/>
    <property type="project" value="InterPro"/>
</dbReference>
<dbReference type="PANTHER" id="PTHR43208">
    <property type="entry name" value="ABC TRANSPORTER SUBSTRATE-BINDING PROTEIN"/>
    <property type="match status" value="1"/>
</dbReference>
<comment type="caution">
    <text evidence="5">The sequence shown here is derived from an EMBL/GenBank/DDBJ whole genome shotgun (WGS) entry which is preliminary data.</text>
</comment>
<dbReference type="InterPro" id="IPR003760">
    <property type="entry name" value="PnrA-like"/>
</dbReference>
<feature type="signal peptide" evidence="3">
    <location>
        <begin position="1"/>
        <end position="19"/>
    </location>
</feature>
<accession>A0A927BWT8</accession>
<keyword evidence="1 3" id="KW-0732">Signal</keyword>
<dbReference type="Proteomes" id="UP000621560">
    <property type="component" value="Unassembled WGS sequence"/>
</dbReference>